<dbReference type="InterPro" id="IPR022266">
    <property type="entry name" value="DtrJ-like"/>
</dbReference>
<dbReference type="Proteomes" id="UP000510621">
    <property type="component" value="Chromosome"/>
</dbReference>
<sequence length="119" mass="13629">MHSFVIGNWQFLQTAHIGILLFAQRLAVLLLSAPLFGVVMLAAGLDGFIAWYKRRTSVGRESGFIYHRAKHGFNHTWLGVWVLYLLPPVVIDPRWVIPPILLLVWLATRLAVGYFKKYL</sequence>
<feature type="transmembrane region" description="Helical" evidence="1">
    <location>
        <begin position="26"/>
        <end position="51"/>
    </location>
</feature>
<feature type="transmembrane region" description="Helical" evidence="1">
    <location>
        <begin position="72"/>
        <end position="90"/>
    </location>
</feature>
<proteinExistence type="predicted"/>
<keyword evidence="1" id="KW-0812">Transmembrane</keyword>
<keyword evidence="1" id="KW-0472">Membrane</keyword>
<gene>
    <name evidence="2" type="ORF">HZT40_10880</name>
</gene>
<dbReference type="AlphaFoldDB" id="A0A7L6ASV7"/>
<name>A0A7L6ASV7_9GAMM</name>
<evidence type="ECO:0000313" key="3">
    <source>
        <dbReference type="Proteomes" id="UP000510621"/>
    </source>
</evidence>
<protein>
    <submittedName>
        <fullName evidence="2">DUF4400 domain-containing protein</fullName>
    </submittedName>
</protein>
<keyword evidence="1" id="KW-1133">Transmembrane helix</keyword>
<dbReference type="EMBL" id="CP059265">
    <property type="protein sequence ID" value="QLQ32007.1"/>
    <property type="molecule type" value="Genomic_DNA"/>
</dbReference>
<evidence type="ECO:0000313" key="2">
    <source>
        <dbReference type="EMBL" id="QLQ32007.1"/>
    </source>
</evidence>
<keyword evidence="3" id="KW-1185">Reference proteome</keyword>
<evidence type="ECO:0000256" key="1">
    <source>
        <dbReference type="SAM" id="Phobius"/>
    </source>
</evidence>
<organism evidence="2 3">
    <name type="scientific">Candidatus Thiothrix singaporensis</name>
    <dbReference type="NCBI Taxonomy" id="2799669"/>
    <lineage>
        <taxon>Bacteria</taxon>
        <taxon>Pseudomonadati</taxon>
        <taxon>Pseudomonadota</taxon>
        <taxon>Gammaproteobacteria</taxon>
        <taxon>Thiotrichales</taxon>
        <taxon>Thiotrichaceae</taxon>
        <taxon>Thiothrix</taxon>
    </lineage>
</organism>
<accession>A0A7L6ASV7</accession>
<reference evidence="2" key="1">
    <citation type="submission" date="2020-06" db="EMBL/GenBank/DDBJ databases">
        <title>Analysis procedures for assessing recovery of high quality, complete, closed genomes from Nanopore long read metagenome sequencing.</title>
        <authorList>
            <person name="Bessarab I."/>
            <person name="Arumugam K."/>
            <person name="Haryono M."/>
            <person name="Liu X."/>
            <person name="Roy S."/>
            <person name="Zuniga-Montanez R.E."/>
            <person name="Qiu G."/>
            <person name="Drautz-Moses D.I."/>
            <person name="Law Y.Y."/>
            <person name="Wuertz S."/>
            <person name="Lauro F.M."/>
            <person name="Huson D.H."/>
            <person name="Williams R.B."/>
        </authorList>
    </citation>
    <scope>NUCLEOTIDE SEQUENCE [LARGE SCALE GENOMIC DNA]</scope>
    <source>
        <strain evidence="2">SSD2</strain>
    </source>
</reference>
<dbReference type="KEGG" id="this:HZT40_10880"/>
<feature type="transmembrane region" description="Helical" evidence="1">
    <location>
        <begin position="96"/>
        <end position="115"/>
    </location>
</feature>
<dbReference type="Pfam" id="PF14348">
    <property type="entry name" value="DtrJ-like"/>
    <property type="match status" value="1"/>
</dbReference>